<dbReference type="Pfam" id="PF06808">
    <property type="entry name" value="DctM"/>
    <property type="match status" value="1"/>
</dbReference>
<evidence type="ECO:0000259" key="2">
    <source>
        <dbReference type="Pfam" id="PF06808"/>
    </source>
</evidence>
<organism evidence="3 4">
    <name type="scientific">Natrinema gari JCM 14663</name>
    <dbReference type="NCBI Taxonomy" id="1230459"/>
    <lineage>
        <taxon>Archaea</taxon>
        <taxon>Methanobacteriati</taxon>
        <taxon>Methanobacteriota</taxon>
        <taxon>Stenosarchaea group</taxon>
        <taxon>Halobacteria</taxon>
        <taxon>Halobacteriales</taxon>
        <taxon>Natrialbaceae</taxon>
        <taxon>Natrinema</taxon>
    </lineage>
</organism>
<accession>L9ZBL6</accession>
<dbReference type="EMBL" id="AOIJ01000031">
    <property type="protein sequence ID" value="ELY83411.1"/>
    <property type="molecule type" value="Genomic_DNA"/>
</dbReference>
<dbReference type="NCBIfam" id="TIGR02123">
    <property type="entry name" value="TRAP_fused"/>
    <property type="match status" value="1"/>
</dbReference>
<evidence type="ECO:0000313" key="4">
    <source>
        <dbReference type="Proteomes" id="UP000011592"/>
    </source>
</evidence>
<dbReference type="InterPro" id="IPR010656">
    <property type="entry name" value="DctM"/>
</dbReference>
<dbReference type="AlphaFoldDB" id="L9ZBL6"/>
<dbReference type="PANTHER" id="PTHR43849">
    <property type="entry name" value="BLL3936 PROTEIN"/>
    <property type="match status" value="1"/>
</dbReference>
<feature type="transmembrane region" description="Helical" evidence="1">
    <location>
        <begin position="621"/>
        <end position="651"/>
    </location>
</feature>
<feature type="transmembrane region" description="Helical" evidence="1">
    <location>
        <begin position="423"/>
        <end position="445"/>
    </location>
</feature>
<feature type="transmembrane region" description="Helical" evidence="1">
    <location>
        <begin position="554"/>
        <end position="571"/>
    </location>
</feature>
<keyword evidence="4" id="KW-1185">Reference proteome</keyword>
<dbReference type="RefSeq" id="WP_008452450.1">
    <property type="nucleotide sequence ID" value="NZ_AOIJ01000031.1"/>
</dbReference>
<reference evidence="3 4" key="1">
    <citation type="journal article" date="2014" name="PLoS Genet.">
        <title>Phylogenetically driven sequencing of extremely halophilic archaea reveals strategies for static and dynamic osmo-response.</title>
        <authorList>
            <person name="Becker E.A."/>
            <person name="Seitzer P.M."/>
            <person name="Tritt A."/>
            <person name="Larsen D."/>
            <person name="Krusor M."/>
            <person name="Yao A.I."/>
            <person name="Wu D."/>
            <person name="Madern D."/>
            <person name="Eisen J.A."/>
            <person name="Darling A.E."/>
            <person name="Facciotti M.T."/>
        </authorList>
    </citation>
    <scope>NUCLEOTIDE SEQUENCE [LARGE SCALE GENOMIC DNA]</scope>
    <source>
        <strain evidence="3 4">JCM 14663</strain>
    </source>
</reference>
<feature type="transmembrane region" description="Helical" evidence="1">
    <location>
        <begin position="517"/>
        <end position="542"/>
    </location>
</feature>
<feature type="transmembrane region" description="Helical" evidence="1">
    <location>
        <begin position="578"/>
        <end position="601"/>
    </location>
</feature>
<evidence type="ECO:0000256" key="1">
    <source>
        <dbReference type="SAM" id="Phobius"/>
    </source>
</evidence>
<feature type="transmembrane region" description="Helical" evidence="1">
    <location>
        <begin position="490"/>
        <end position="510"/>
    </location>
</feature>
<sequence length="668" mass="70447">MSETQNEPPVWSPLDLRREHLLNNLVTVVALLFWARVLLYALNQQVPRPKYGVVFLAGGVLIYVLDELRTLEGENRLERLGLWICALVGIAVPVYVWLHYDVLETQRIGYALGYEYVIGGLFGLVILYLTYRSFGAAFAGVVIASVLYAYFGNLLTGLLSHGGIAAEQIINVLTMEFDGFFGSITQVVAVKVALFLLYAGLMRGYGAFELIMRLSFRTVKYLRSGVAQSAVISSLIVGSINGAQTANAAMTGSFTIPLMKESGMRSDSAGGIEAVASSGGQIMPPVMGAAAFVMASLIPSIGYVDVLIAGVIPALVFYISVAIGVHYMAVKQLPEGGVDIESRLEDLNEGYHPIVEAIRFGVPFVVLLYTLGVAQWTVISSALYTCAAMVLTGSGLPILLSFVNDDVDPVGTVRDAVNDTVSGFKFGAVAIAPIAIIIAAVNGIVDLLNATGLPGKLSLAIVGVAGGLLLFTALFSMVVCLVLGLGMPTVAAYTIVALLIAPTLTGEFALDPVAAHFFVFYAAILSGITPPIAISVVVTAGIAGSSFWRTALEALKLGMPLFVLPFTFIYNPEIVTEGFGLMTAASGLIVLFGAVAITHGLNCAPRPFGISSPLSYGVRAVYVTLGVVAMVWPALLPRVGAVAATILFIALQTQMAGTTNIGHVAESD</sequence>
<comment type="caution">
    <text evidence="3">The sequence shown here is derived from an EMBL/GenBank/DDBJ whole genome shotgun (WGS) entry which is preliminary data.</text>
</comment>
<feature type="transmembrane region" description="Helical" evidence="1">
    <location>
        <begin position="21"/>
        <end position="39"/>
    </location>
</feature>
<feature type="transmembrane region" description="Helical" evidence="1">
    <location>
        <begin position="457"/>
        <end position="484"/>
    </location>
</feature>
<keyword evidence="1" id="KW-1133">Transmembrane helix</keyword>
<feature type="transmembrane region" description="Helical" evidence="1">
    <location>
        <begin position="306"/>
        <end position="330"/>
    </location>
</feature>
<feature type="transmembrane region" description="Helical" evidence="1">
    <location>
        <begin position="221"/>
        <end position="240"/>
    </location>
</feature>
<name>L9ZBL6_9EURY</name>
<dbReference type="PATRIC" id="fig|1230459.4.peg.414"/>
<proteinExistence type="predicted"/>
<feature type="transmembrane region" description="Helical" evidence="1">
    <location>
        <begin position="80"/>
        <end position="98"/>
    </location>
</feature>
<keyword evidence="1" id="KW-0812">Transmembrane</keyword>
<feature type="transmembrane region" description="Helical" evidence="1">
    <location>
        <begin position="110"/>
        <end position="129"/>
    </location>
</feature>
<dbReference type="InterPro" id="IPR011853">
    <property type="entry name" value="TRAP_DctM-Dct_fused"/>
</dbReference>
<keyword evidence="1" id="KW-0472">Membrane</keyword>
<gene>
    <name evidence="3" type="ORF">C486_02078</name>
</gene>
<dbReference type="Proteomes" id="UP000011592">
    <property type="component" value="Unassembled WGS sequence"/>
</dbReference>
<protein>
    <submittedName>
        <fullName evidence="3">TRAP transporter, 4TM/12TM fusion protein</fullName>
    </submittedName>
</protein>
<feature type="transmembrane region" description="Helical" evidence="1">
    <location>
        <begin position="350"/>
        <end position="371"/>
    </location>
</feature>
<feature type="transmembrane region" description="Helical" evidence="1">
    <location>
        <begin position="383"/>
        <end position="403"/>
    </location>
</feature>
<evidence type="ECO:0000313" key="3">
    <source>
        <dbReference type="EMBL" id="ELY83411.1"/>
    </source>
</evidence>
<feature type="domain" description="TRAP C4-dicarboxylate transport system permease DctM subunit" evidence="2">
    <location>
        <begin position="123"/>
        <end position="574"/>
    </location>
</feature>
<feature type="transmembrane region" description="Helical" evidence="1">
    <location>
        <begin position="282"/>
        <end position="299"/>
    </location>
</feature>
<feature type="transmembrane region" description="Helical" evidence="1">
    <location>
        <begin position="136"/>
        <end position="159"/>
    </location>
</feature>
<dbReference type="PANTHER" id="PTHR43849:SF2">
    <property type="entry name" value="BLL3936 PROTEIN"/>
    <property type="match status" value="1"/>
</dbReference>
<feature type="transmembrane region" description="Helical" evidence="1">
    <location>
        <begin position="179"/>
        <end position="201"/>
    </location>
</feature>